<proteinExistence type="predicted"/>
<keyword evidence="3" id="KW-1185">Reference proteome</keyword>
<organism evidence="2 3">
    <name type="scientific">Halobellus ruber</name>
    <dbReference type="NCBI Taxonomy" id="2761102"/>
    <lineage>
        <taxon>Archaea</taxon>
        <taxon>Methanobacteriati</taxon>
        <taxon>Methanobacteriota</taxon>
        <taxon>Stenosarchaea group</taxon>
        <taxon>Halobacteria</taxon>
        <taxon>Halobacteriales</taxon>
        <taxon>Haloferacaceae</taxon>
        <taxon>Halobellus</taxon>
    </lineage>
</organism>
<comment type="caution">
    <text evidence="2">The sequence shown here is derived from an EMBL/GenBank/DDBJ whole genome shotgun (WGS) entry which is preliminary data.</text>
</comment>
<feature type="transmembrane region" description="Helical" evidence="1">
    <location>
        <begin position="7"/>
        <end position="29"/>
    </location>
</feature>
<dbReference type="EMBL" id="JACKXD010000003">
    <property type="protein sequence ID" value="MBB6646512.1"/>
    <property type="molecule type" value="Genomic_DNA"/>
</dbReference>
<dbReference type="AlphaFoldDB" id="A0A7J9SJ03"/>
<keyword evidence="1" id="KW-0812">Transmembrane</keyword>
<protein>
    <submittedName>
        <fullName evidence="2">Uncharacterized protein</fullName>
    </submittedName>
</protein>
<feature type="transmembrane region" description="Helical" evidence="1">
    <location>
        <begin position="35"/>
        <end position="57"/>
    </location>
</feature>
<dbReference type="RefSeq" id="WP_185192884.1">
    <property type="nucleotide sequence ID" value="NZ_JACKXD010000003.1"/>
</dbReference>
<evidence type="ECO:0000313" key="3">
    <source>
        <dbReference type="Proteomes" id="UP000546257"/>
    </source>
</evidence>
<gene>
    <name evidence="2" type="ORF">H5V44_09460</name>
</gene>
<dbReference type="Proteomes" id="UP000546257">
    <property type="component" value="Unassembled WGS sequence"/>
</dbReference>
<name>A0A7J9SJ03_9EURY</name>
<keyword evidence="1" id="KW-1133">Transmembrane helix</keyword>
<evidence type="ECO:0000313" key="2">
    <source>
        <dbReference type="EMBL" id="MBB6646512.1"/>
    </source>
</evidence>
<reference evidence="2 3" key="1">
    <citation type="submission" date="2020-08" db="EMBL/GenBank/DDBJ databases">
        <authorList>
            <person name="Seo M.-J."/>
        </authorList>
    </citation>
    <scope>NUCLEOTIDE SEQUENCE [LARGE SCALE GENOMIC DNA]</scope>
    <source>
        <strain evidence="2 3">MBLA0160</strain>
    </source>
</reference>
<accession>A0A7J9SJ03</accession>
<evidence type="ECO:0000256" key="1">
    <source>
        <dbReference type="SAM" id="Phobius"/>
    </source>
</evidence>
<keyword evidence="1" id="KW-0472">Membrane</keyword>
<sequence length="65" mass="6688">MTDVRRNFLRFATVVVVADAVGLGAWSLLPVGTGIRTGVLFGTLVVAPLLGFLLVYAPSASRAGG</sequence>